<feature type="compositionally biased region" description="Acidic residues" evidence="1">
    <location>
        <begin position="492"/>
        <end position="559"/>
    </location>
</feature>
<feature type="region of interest" description="Disordered" evidence="1">
    <location>
        <begin position="490"/>
        <end position="559"/>
    </location>
</feature>
<dbReference type="HOGENOM" id="CLU_487595_0_0_1"/>
<proteinExistence type="predicted"/>
<dbReference type="AlphaFoldDB" id="A0A0C9VRR6"/>
<evidence type="ECO:0008006" key="4">
    <source>
        <dbReference type="Google" id="ProtNLM"/>
    </source>
</evidence>
<evidence type="ECO:0000313" key="3">
    <source>
        <dbReference type="Proteomes" id="UP000054279"/>
    </source>
</evidence>
<sequence length="559" mass="63249">MAQNEDIVNDAAINRLETSDFPHTDLNTTIENYERRRSRDKVLSSRLAQLEKEGQTLKTEEEILNEDRQKINDKVKDGAGDLFFQPSPIQRLPREILDYIFSFATGGKFWDPYRKGSSGLGLCLVCMSWKRFVFATPGLFTRIQFMSPCNFNPINLISTSLHRSGTLPLEIFLSPDTWKVGRRRRGVVQDIFQKLKPHLHRVSKLSLSSTSLLSVLFPTEDNTHLPMLRQLILRDSSVNKWASDRHWSAGLRVDTGQIFIPAITHLDLGTQFQWQNVLHIGNEPLRFVGKNLSMEQILALLTGTPNLKTCSLDYEEKFNHPLDTNSYDPIYLPKLNRIEAQLAGDYKSYARLGSFRTPGNQLLDLLGGLPSLKDVAISGATLRADSIAVFNRNINPDVCPALTRLTFDSCSQPLDPILDMLKSRLEPPQPSCSGMPEMLRGFRTRHAVWIRERASETTLSQKTAKELVEGLKEIYPNFWLDIHLLGAGSMCEDSDTNTEEEEEGEEEESTDNDDSEEEEEGEGEGEESTDNDDLEEGEEGEEEESTNNDDFEEGIADEN</sequence>
<protein>
    <recommendedName>
        <fullName evidence="4">F-box domain-containing protein</fullName>
    </recommendedName>
</protein>
<gene>
    <name evidence="2" type="ORF">M422DRAFT_255880</name>
</gene>
<organism evidence="2 3">
    <name type="scientific">Sphaerobolus stellatus (strain SS14)</name>
    <dbReference type="NCBI Taxonomy" id="990650"/>
    <lineage>
        <taxon>Eukaryota</taxon>
        <taxon>Fungi</taxon>
        <taxon>Dikarya</taxon>
        <taxon>Basidiomycota</taxon>
        <taxon>Agaricomycotina</taxon>
        <taxon>Agaricomycetes</taxon>
        <taxon>Phallomycetidae</taxon>
        <taxon>Geastrales</taxon>
        <taxon>Sphaerobolaceae</taxon>
        <taxon>Sphaerobolus</taxon>
    </lineage>
</organism>
<reference evidence="2 3" key="1">
    <citation type="submission" date="2014-06" db="EMBL/GenBank/DDBJ databases">
        <title>Evolutionary Origins and Diversification of the Mycorrhizal Mutualists.</title>
        <authorList>
            <consortium name="DOE Joint Genome Institute"/>
            <consortium name="Mycorrhizal Genomics Consortium"/>
            <person name="Kohler A."/>
            <person name="Kuo A."/>
            <person name="Nagy L.G."/>
            <person name="Floudas D."/>
            <person name="Copeland A."/>
            <person name="Barry K.W."/>
            <person name="Cichocki N."/>
            <person name="Veneault-Fourrey C."/>
            <person name="LaButti K."/>
            <person name="Lindquist E.A."/>
            <person name="Lipzen A."/>
            <person name="Lundell T."/>
            <person name="Morin E."/>
            <person name="Murat C."/>
            <person name="Riley R."/>
            <person name="Ohm R."/>
            <person name="Sun H."/>
            <person name="Tunlid A."/>
            <person name="Henrissat B."/>
            <person name="Grigoriev I.V."/>
            <person name="Hibbett D.S."/>
            <person name="Martin F."/>
        </authorList>
    </citation>
    <scope>NUCLEOTIDE SEQUENCE [LARGE SCALE GENOMIC DNA]</scope>
    <source>
        <strain evidence="2 3">SS14</strain>
    </source>
</reference>
<evidence type="ECO:0000256" key="1">
    <source>
        <dbReference type="SAM" id="MobiDB-lite"/>
    </source>
</evidence>
<dbReference type="EMBL" id="KN837139">
    <property type="protein sequence ID" value="KIJ41030.1"/>
    <property type="molecule type" value="Genomic_DNA"/>
</dbReference>
<evidence type="ECO:0000313" key="2">
    <source>
        <dbReference type="EMBL" id="KIJ41030.1"/>
    </source>
</evidence>
<dbReference type="Proteomes" id="UP000054279">
    <property type="component" value="Unassembled WGS sequence"/>
</dbReference>
<name>A0A0C9VRR6_SPHS4</name>
<keyword evidence="3" id="KW-1185">Reference proteome</keyword>
<dbReference type="OrthoDB" id="3268380at2759"/>
<accession>A0A0C9VRR6</accession>